<sequence length="174" mass="19751">MSKKHHLTDRHDDEKLAEALTTSQSQIGEVIDVNDKKLKFKIDCWLMPLLCFTYALQSIDKTTLSYAAVFGLKQDTNLAGSEFSWLGAIFYLGYMVWEWPTSVLLQKIPLGKFLGSSGTVTIAWGVVVLILLPDSPALAKFLTGFEKECVLQRIKENETGVENKNWKPLQFRRH</sequence>
<evidence type="ECO:0000256" key="3">
    <source>
        <dbReference type="ARBA" id="ARBA00022692"/>
    </source>
</evidence>
<proteinExistence type="predicted"/>
<keyword evidence="4 6" id="KW-1133">Transmembrane helix</keyword>
<dbReference type="PANTHER" id="PTHR43791">
    <property type="entry name" value="PERMEASE-RELATED"/>
    <property type="match status" value="1"/>
</dbReference>
<protein>
    <submittedName>
        <fullName evidence="7">Uncharacterized protein</fullName>
    </submittedName>
</protein>
<evidence type="ECO:0000256" key="1">
    <source>
        <dbReference type="ARBA" id="ARBA00004141"/>
    </source>
</evidence>
<dbReference type="OrthoDB" id="3632230at2759"/>
<dbReference type="GO" id="GO:0016020">
    <property type="term" value="C:membrane"/>
    <property type="evidence" value="ECO:0007669"/>
    <property type="project" value="UniProtKB-SubCell"/>
</dbReference>
<dbReference type="RefSeq" id="XP_047763056.1">
    <property type="nucleotide sequence ID" value="XM_047906571.1"/>
</dbReference>
<feature type="transmembrane region" description="Helical" evidence="6">
    <location>
        <begin position="113"/>
        <end position="132"/>
    </location>
</feature>
<comment type="subcellular location">
    <subcellularLocation>
        <location evidence="1">Membrane</location>
        <topology evidence="1">Multi-pass membrane protein</topology>
    </subcellularLocation>
</comment>
<evidence type="ECO:0000256" key="2">
    <source>
        <dbReference type="ARBA" id="ARBA00022448"/>
    </source>
</evidence>
<evidence type="ECO:0000256" key="5">
    <source>
        <dbReference type="ARBA" id="ARBA00023136"/>
    </source>
</evidence>
<keyword evidence="8" id="KW-1185">Reference proteome</keyword>
<gene>
    <name evidence="7" type="ORF">CLAFUR5_07423</name>
</gene>
<evidence type="ECO:0000313" key="8">
    <source>
        <dbReference type="Proteomes" id="UP000756132"/>
    </source>
</evidence>
<dbReference type="GO" id="GO:0022857">
    <property type="term" value="F:transmembrane transporter activity"/>
    <property type="evidence" value="ECO:0007669"/>
    <property type="project" value="TreeGrafter"/>
</dbReference>
<dbReference type="EMBL" id="CP090168">
    <property type="protein sequence ID" value="UJO18690.1"/>
    <property type="molecule type" value="Genomic_DNA"/>
</dbReference>
<feature type="transmembrane region" description="Helical" evidence="6">
    <location>
        <begin position="83"/>
        <end position="101"/>
    </location>
</feature>
<dbReference type="Proteomes" id="UP000756132">
    <property type="component" value="Chromosome 6"/>
</dbReference>
<dbReference type="AlphaFoldDB" id="A0A9Q8PA55"/>
<evidence type="ECO:0000256" key="6">
    <source>
        <dbReference type="SAM" id="Phobius"/>
    </source>
</evidence>
<keyword evidence="3 6" id="KW-0812">Transmembrane</keyword>
<dbReference type="Gene3D" id="1.20.1250.20">
    <property type="entry name" value="MFS general substrate transporter like domains"/>
    <property type="match status" value="1"/>
</dbReference>
<dbReference type="InterPro" id="IPR036259">
    <property type="entry name" value="MFS_trans_sf"/>
</dbReference>
<dbReference type="SUPFAM" id="SSF103473">
    <property type="entry name" value="MFS general substrate transporter"/>
    <property type="match status" value="1"/>
</dbReference>
<dbReference type="PANTHER" id="PTHR43791:SF97">
    <property type="entry name" value="ALLANTOATE TRANSPORTER, PUTATIVE (AFU_ORTHOLOGUE AFUA_1G14700)-RELATED"/>
    <property type="match status" value="1"/>
</dbReference>
<name>A0A9Q8PA55_PASFU</name>
<dbReference type="KEGG" id="ffu:CLAFUR5_07423"/>
<organism evidence="7 8">
    <name type="scientific">Passalora fulva</name>
    <name type="common">Tomato leaf mold</name>
    <name type="synonym">Cladosporium fulvum</name>
    <dbReference type="NCBI Taxonomy" id="5499"/>
    <lineage>
        <taxon>Eukaryota</taxon>
        <taxon>Fungi</taxon>
        <taxon>Dikarya</taxon>
        <taxon>Ascomycota</taxon>
        <taxon>Pezizomycotina</taxon>
        <taxon>Dothideomycetes</taxon>
        <taxon>Dothideomycetidae</taxon>
        <taxon>Mycosphaerellales</taxon>
        <taxon>Mycosphaerellaceae</taxon>
        <taxon>Fulvia</taxon>
    </lineage>
</organism>
<keyword evidence="2" id="KW-0813">Transport</keyword>
<dbReference type="GeneID" id="71987301"/>
<accession>A0A9Q8PA55</accession>
<evidence type="ECO:0000256" key="4">
    <source>
        <dbReference type="ARBA" id="ARBA00022989"/>
    </source>
</evidence>
<keyword evidence="5 6" id="KW-0472">Membrane</keyword>
<evidence type="ECO:0000313" key="7">
    <source>
        <dbReference type="EMBL" id="UJO18690.1"/>
    </source>
</evidence>
<reference evidence="7" key="1">
    <citation type="submission" date="2021-12" db="EMBL/GenBank/DDBJ databases">
        <authorList>
            <person name="Zaccaron A."/>
            <person name="Stergiopoulos I."/>
        </authorList>
    </citation>
    <scope>NUCLEOTIDE SEQUENCE</scope>
    <source>
        <strain evidence="7">Race5_Kim</strain>
    </source>
</reference>
<reference evidence="7" key="2">
    <citation type="journal article" date="2022" name="Microb. Genom.">
        <title>A chromosome-scale genome assembly of the tomato pathogen Cladosporium fulvum reveals a compartmentalized genome architecture and the presence of a dispensable chromosome.</title>
        <authorList>
            <person name="Zaccaron A.Z."/>
            <person name="Chen L.H."/>
            <person name="Samaras A."/>
            <person name="Stergiopoulos I."/>
        </authorList>
    </citation>
    <scope>NUCLEOTIDE SEQUENCE</scope>
    <source>
        <strain evidence="7">Race5_Kim</strain>
    </source>
</reference>